<evidence type="ECO:0000313" key="2">
    <source>
        <dbReference type="Proteomes" id="UP000483820"/>
    </source>
</evidence>
<reference evidence="1 2" key="1">
    <citation type="submission" date="2019-12" db="EMBL/GenBank/DDBJ databases">
        <title>Chromosome-level assembly of the Caenorhabditis remanei genome.</title>
        <authorList>
            <person name="Teterina A.A."/>
            <person name="Willis J.H."/>
            <person name="Phillips P.C."/>
        </authorList>
    </citation>
    <scope>NUCLEOTIDE SEQUENCE [LARGE SCALE GENOMIC DNA]</scope>
    <source>
        <strain evidence="1 2">PX506</strain>
        <tissue evidence="1">Whole organism</tissue>
    </source>
</reference>
<proteinExistence type="predicted"/>
<comment type="caution">
    <text evidence="1">The sequence shown here is derived from an EMBL/GenBank/DDBJ whole genome shotgun (WGS) entry which is preliminary data.</text>
</comment>
<gene>
    <name evidence="1" type="ORF">GCK72_016777</name>
</gene>
<dbReference type="KEGG" id="crq:GCK72_016777"/>
<dbReference type="GeneID" id="78776400"/>
<dbReference type="Proteomes" id="UP000483820">
    <property type="component" value="Chromosome V"/>
</dbReference>
<dbReference type="EMBL" id="WUAV01000005">
    <property type="protein sequence ID" value="KAF1750230.1"/>
    <property type="molecule type" value="Genomic_DNA"/>
</dbReference>
<accession>A0A6A5G5J4</accession>
<protein>
    <submittedName>
        <fullName evidence="1">Uncharacterized protein</fullName>
    </submittedName>
</protein>
<organism evidence="1 2">
    <name type="scientific">Caenorhabditis remanei</name>
    <name type="common">Caenorhabditis vulgaris</name>
    <dbReference type="NCBI Taxonomy" id="31234"/>
    <lineage>
        <taxon>Eukaryota</taxon>
        <taxon>Metazoa</taxon>
        <taxon>Ecdysozoa</taxon>
        <taxon>Nematoda</taxon>
        <taxon>Chromadorea</taxon>
        <taxon>Rhabditida</taxon>
        <taxon>Rhabditina</taxon>
        <taxon>Rhabditomorpha</taxon>
        <taxon>Rhabditoidea</taxon>
        <taxon>Rhabditidae</taxon>
        <taxon>Peloderinae</taxon>
        <taxon>Caenorhabditis</taxon>
    </lineage>
</organism>
<dbReference type="AlphaFoldDB" id="A0A6A5G5J4"/>
<evidence type="ECO:0000313" key="1">
    <source>
        <dbReference type="EMBL" id="KAF1750230.1"/>
    </source>
</evidence>
<dbReference type="CTD" id="78776400"/>
<sequence length="103" mass="11678">MQDDFWSDQIIGTPIWVQIIIFRWFRHFLERDFLLTIVFWAWEEDGYLGTGSHTTVLFGFGGELGAEADEHHAKTAVEESGGFDKGNGKNEVDLNVKALCVSL</sequence>
<dbReference type="RefSeq" id="XP_053580596.1">
    <property type="nucleotide sequence ID" value="XM_053731683.1"/>
</dbReference>
<name>A0A6A5G5J4_CAERE</name>